<evidence type="ECO:0000256" key="1">
    <source>
        <dbReference type="ARBA" id="ARBA00004123"/>
    </source>
</evidence>
<evidence type="ECO:0000313" key="8">
    <source>
        <dbReference type="EMBL" id="ETN75945.1"/>
    </source>
</evidence>
<evidence type="ECO:0000313" key="9">
    <source>
        <dbReference type="Proteomes" id="UP000053676"/>
    </source>
</evidence>
<gene>
    <name evidence="8" type="ORF">NECAME_12017</name>
</gene>
<dbReference type="GO" id="GO:0005643">
    <property type="term" value="C:nuclear pore"/>
    <property type="evidence" value="ECO:0007669"/>
    <property type="project" value="TreeGrafter"/>
</dbReference>
<dbReference type="Proteomes" id="UP000053676">
    <property type="component" value="Unassembled WGS sequence"/>
</dbReference>
<reference evidence="9" key="1">
    <citation type="journal article" date="2014" name="Nat. Genet.">
        <title>Genome of the human hookworm Necator americanus.</title>
        <authorList>
            <person name="Tang Y.T."/>
            <person name="Gao X."/>
            <person name="Rosa B.A."/>
            <person name="Abubucker S."/>
            <person name="Hallsworth-Pepin K."/>
            <person name="Martin J."/>
            <person name="Tyagi R."/>
            <person name="Heizer E."/>
            <person name="Zhang X."/>
            <person name="Bhonagiri-Palsikar V."/>
            <person name="Minx P."/>
            <person name="Warren W.C."/>
            <person name="Wang Q."/>
            <person name="Zhan B."/>
            <person name="Hotez P.J."/>
            <person name="Sternberg P.W."/>
            <person name="Dougall A."/>
            <person name="Gaze S.T."/>
            <person name="Mulvenna J."/>
            <person name="Sotillo J."/>
            <person name="Ranganathan S."/>
            <person name="Rabelo E.M."/>
            <person name="Wilson R.K."/>
            <person name="Felgner P.L."/>
            <person name="Bethony J."/>
            <person name="Hawdon J.M."/>
            <person name="Gasser R.B."/>
            <person name="Loukas A."/>
            <person name="Mitreva M."/>
        </authorList>
    </citation>
    <scope>NUCLEOTIDE SEQUENCE [LARGE SCALE GENOMIC DNA]</scope>
</reference>
<evidence type="ECO:0000256" key="2">
    <source>
        <dbReference type="ARBA" id="ARBA00004496"/>
    </source>
</evidence>
<comment type="similarity">
    <text evidence="3">Belongs to the exportin family.</text>
</comment>
<keyword evidence="6" id="KW-0653">Protein transport</keyword>
<keyword evidence="7" id="KW-0539">Nucleus</keyword>
<evidence type="ECO:0000256" key="7">
    <source>
        <dbReference type="ARBA" id="ARBA00023242"/>
    </source>
</evidence>
<dbReference type="KEGG" id="nai:NECAME_12017"/>
<comment type="subcellular location">
    <subcellularLocation>
        <location evidence="2">Cytoplasm</location>
    </subcellularLocation>
    <subcellularLocation>
        <location evidence="1">Nucleus</location>
    </subcellularLocation>
</comment>
<evidence type="ECO:0000256" key="4">
    <source>
        <dbReference type="ARBA" id="ARBA00022448"/>
    </source>
</evidence>
<dbReference type="InterPro" id="IPR044189">
    <property type="entry name" value="XPO4/7-like"/>
</dbReference>
<keyword evidence="9" id="KW-1185">Reference proteome</keyword>
<dbReference type="GO" id="GO:0006611">
    <property type="term" value="P:protein export from nucleus"/>
    <property type="evidence" value="ECO:0007669"/>
    <property type="project" value="TreeGrafter"/>
</dbReference>
<dbReference type="EMBL" id="KI660262">
    <property type="protein sequence ID" value="ETN75945.1"/>
    <property type="molecule type" value="Genomic_DNA"/>
</dbReference>
<accession>W2T1S2</accession>
<proteinExistence type="inferred from homology"/>
<dbReference type="OrthoDB" id="5548448at2759"/>
<dbReference type="PANTHER" id="PTHR12596:SF1">
    <property type="entry name" value="EXPORTIN-4"/>
    <property type="match status" value="1"/>
</dbReference>
<dbReference type="GO" id="GO:0005737">
    <property type="term" value="C:cytoplasm"/>
    <property type="evidence" value="ECO:0007669"/>
    <property type="project" value="UniProtKB-SubCell"/>
</dbReference>
<dbReference type="GO" id="GO:0005049">
    <property type="term" value="F:nuclear export signal receptor activity"/>
    <property type="evidence" value="ECO:0007669"/>
    <property type="project" value="InterPro"/>
</dbReference>
<evidence type="ECO:0000256" key="3">
    <source>
        <dbReference type="ARBA" id="ARBA00009466"/>
    </source>
</evidence>
<sequence>MTGEIVLRDWVLLSKEQIVHTYKMLLEFVAQREDLSHYAQTEFLRSVAMILKRGIFDGKTGDQEEVFELIHNLLVNQHQRLVAETTLSWNFASKIFRRVFSLCQTTNSFRPPASWKDLLENDEFFTLFFQIHAKIRTDEALSLKSLSCIVQLAGLSGEVMASSEFTEHYVKLYIGSLMELFAEGPLPHEVNHFCTIINRLFQYRPIQTIMRIGPDLRRRAKESMMIIIRWRYYMIPGLYS</sequence>
<dbReference type="AlphaFoldDB" id="W2T1S2"/>
<keyword evidence="4" id="KW-0813">Transport</keyword>
<keyword evidence="5" id="KW-0963">Cytoplasm</keyword>
<organism evidence="8 9">
    <name type="scientific">Necator americanus</name>
    <name type="common">Human hookworm</name>
    <dbReference type="NCBI Taxonomy" id="51031"/>
    <lineage>
        <taxon>Eukaryota</taxon>
        <taxon>Metazoa</taxon>
        <taxon>Ecdysozoa</taxon>
        <taxon>Nematoda</taxon>
        <taxon>Chromadorea</taxon>
        <taxon>Rhabditida</taxon>
        <taxon>Rhabditina</taxon>
        <taxon>Rhabditomorpha</taxon>
        <taxon>Strongyloidea</taxon>
        <taxon>Ancylostomatidae</taxon>
        <taxon>Bunostominae</taxon>
        <taxon>Necator</taxon>
    </lineage>
</organism>
<evidence type="ECO:0000256" key="5">
    <source>
        <dbReference type="ARBA" id="ARBA00022490"/>
    </source>
</evidence>
<dbReference type="PANTHER" id="PTHR12596">
    <property type="entry name" value="EXPORTIN 4,7-RELATED"/>
    <property type="match status" value="1"/>
</dbReference>
<evidence type="ECO:0000256" key="6">
    <source>
        <dbReference type="ARBA" id="ARBA00022927"/>
    </source>
</evidence>
<protein>
    <submittedName>
        <fullName evidence="8">Uncharacterized protein</fullName>
    </submittedName>
</protein>
<dbReference type="STRING" id="51031.W2T1S2"/>
<name>W2T1S2_NECAM</name>